<dbReference type="EMBL" id="UINC01079173">
    <property type="protein sequence ID" value="SVC20921.1"/>
    <property type="molecule type" value="Genomic_DNA"/>
</dbReference>
<protein>
    <recommendedName>
        <fullName evidence="2">TonB-dependent receptor-like beta-barrel domain-containing protein</fullName>
    </recommendedName>
</protein>
<gene>
    <name evidence="1" type="ORF">METZ01_LOCUS273775</name>
</gene>
<dbReference type="AlphaFoldDB" id="A0A382KDU2"/>
<sequence>VALADDGNAASYNAAGLGFIEQSQFSVTRMQRFRGLVNHNQVSAIVPAGSAGTIGTSIGILGEKNGIYKEQLITVSYSKSLSQKFALGSNLRSFTTNFDQEHESIQENPYFQEKQSASAISMDIGVMAKSITGLSVGLSVENLLPAD</sequence>
<reference evidence="1" key="1">
    <citation type="submission" date="2018-05" db="EMBL/GenBank/DDBJ databases">
        <authorList>
            <person name="Lanie J.A."/>
            <person name="Ng W.-L."/>
            <person name="Kazmierczak K.M."/>
            <person name="Andrzejewski T.M."/>
            <person name="Davidsen T.M."/>
            <person name="Wayne K.J."/>
            <person name="Tettelin H."/>
            <person name="Glass J.I."/>
            <person name="Rusch D."/>
            <person name="Podicherti R."/>
            <person name="Tsui H.-C.T."/>
            <person name="Winkler M.E."/>
        </authorList>
    </citation>
    <scope>NUCLEOTIDE SEQUENCE</scope>
</reference>
<evidence type="ECO:0000313" key="1">
    <source>
        <dbReference type="EMBL" id="SVC20921.1"/>
    </source>
</evidence>
<name>A0A382KDU2_9ZZZZ</name>
<dbReference type="Gene3D" id="2.40.160.60">
    <property type="entry name" value="Outer membrane protein transport protein (OMPP1/FadL/TodX)"/>
    <property type="match status" value="1"/>
</dbReference>
<evidence type="ECO:0008006" key="2">
    <source>
        <dbReference type="Google" id="ProtNLM"/>
    </source>
</evidence>
<feature type="non-terminal residue" evidence="1">
    <location>
        <position position="147"/>
    </location>
</feature>
<accession>A0A382KDU2</accession>
<proteinExistence type="predicted"/>
<feature type="non-terminal residue" evidence="1">
    <location>
        <position position="1"/>
    </location>
</feature>
<organism evidence="1">
    <name type="scientific">marine metagenome</name>
    <dbReference type="NCBI Taxonomy" id="408172"/>
    <lineage>
        <taxon>unclassified sequences</taxon>
        <taxon>metagenomes</taxon>
        <taxon>ecological metagenomes</taxon>
    </lineage>
</organism>